<evidence type="ECO:0000259" key="6">
    <source>
        <dbReference type="Pfam" id="PF00496"/>
    </source>
</evidence>
<comment type="subcellular location">
    <subcellularLocation>
        <location evidence="1">Cell envelope</location>
    </subcellularLocation>
</comment>
<dbReference type="OrthoDB" id="9801912at2"/>
<dbReference type="GO" id="GO:1904680">
    <property type="term" value="F:peptide transmembrane transporter activity"/>
    <property type="evidence" value="ECO:0007669"/>
    <property type="project" value="TreeGrafter"/>
</dbReference>
<dbReference type="AlphaFoldDB" id="A0A6I6E7J4"/>
<dbReference type="GO" id="GO:0030313">
    <property type="term" value="C:cell envelope"/>
    <property type="evidence" value="ECO:0007669"/>
    <property type="project" value="UniProtKB-SubCell"/>
</dbReference>
<dbReference type="PIRSF" id="PIRSF002741">
    <property type="entry name" value="MppA"/>
    <property type="match status" value="1"/>
</dbReference>
<reference evidence="7 8" key="1">
    <citation type="submission" date="2018-09" db="EMBL/GenBank/DDBJ databases">
        <title>Whole genome sequencing of Microbacterium oryzae strain MB-10T.</title>
        <authorList>
            <person name="Das S.K."/>
        </authorList>
    </citation>
    <scope>NUCLEOTIDE SEQUENCE [LARGE SCALE GENOMIC DNA]</scope>
    <source>
        <strain evidence="7 8">MB-10</strain>
    </source>
</reference>
<evidence type="ECO:0000256" key="2">
    <source>
        <dbReference type="ARBA" id="ARBA00005695"/>
    </source>
</evidence>
<dbReference type="EMBL" id="CP032550">
    <property type="protein sequence ID" value="QGU28757.1"/>
    <property type="molecule type" value="Genomic_DNA"/>
</dbReference>
<dbReference type="SUPFAM" id="SSF53850">
    <property type="entry name" value="Periplasmic binding protein-like II"/>
    <property type="match status" value="1"/>
</dbReference>
<evidence type="ECO:0000313" key="7">
    <source>
        <dbReference type="EMBL" id="QGU28757.1"/>
    </source>
</evidence>
<evidence type="ECO:0000313" key="8">
    <source>
        <dbReference type="Proteomes" id="UP000422989"/>
    </source>
</evidence>
<dbReference type="GO" id="GO:0043190">
    <property type="term" value="C:ATP-binding cassette (ABC) transporter complex"/>
    <property type="evidence" value="ECO:0007669"/>
    <property type="project" value="InterPro"/>
</dbReference>
<name>A0A6I6E7J4_9MICO</name>
<keyword evidence="4 5" id="KW-0732">Signal</keyword>
<feature type="domain" description="Solute-binding protein family 5" evidence="6">
    <location>
        <begin position="93"/>
        <end position="468"/>
    </location>
</feature>
<dbReference type="Gene3D" id="3.90.76.10">
    <property type="entry name" value="Dipeptide-binding Protein, Domain 1"/>
    <property type="match status" value="1"/>
</dbReference>
<dbReference type="RefSeq" id="WP_156241107.1">
    <property type="nucleotide sequence ID" value="NZ_BAAAZL010000002.1"/>
</dbReference>
<dbReference type="InterPro" id="IPR039424">
    <property type="entry name" value="SBP_5"/>
</dbReference>
<evidence type="ECO:0000256" key="5">
    <source>
        <dbReference type="SAM" id="SignalP"/>
    </source>
</evidence>
<dbReference type="KEGG" id="moj:D7D94_02750"/>
<dbReference type="PANTHER" id="PTHR30290:SF10">
    <property type="entry name" value="PERIPLASMIC OLIGOPEPTIDE-BINDING PROTEIN-RELATED"/>
    <property type="match status" value="1"/>
</dbReference>
<keyword evidence="3" id="KW-0813">Transport</keyword>
<evidence type="ECO:0000256" key="1">
    <source>
        <dbReference type="ARBA" id="ARBA00004196"/>
    </source>
</evidence>
<feature type="chain" id="PRO_5039401766" evidence="5">
    <location>
        <begin position="28"/>
        <end position="550"/>
    </location>
</feature>
<dbReference type="Gene3D" id="3.40.190.10">
    <property type="entry name" value="Periplasmic binding protein-like II"/>
    <property type="match status" value="1"/>
</dbReference>
<sequence>MAYPHSGSARSRVAIAALPAAAILALAGCGGGGSDDGGSADGGGSGSGDNVILVGTTDKVTTLDPAGSYDNGSLAVQTQVFPYLVNTAPGSTEVVPDLAETAEFTSPTEYTVTLPEGLTFANGNPLTSSDVKFSFDRQLAIQDPNGAWSLLYNLDSIETPDDTTVVFHLKSENDQVFPYILTSFPGAIVDEDVLAADALTTDDEIVDANAFAGPYSITSYSFNELIEFTPNESYQGLIDAAANDGIILNYYAESSNLKLAVQEGDVDVAYRSLSPTDVEDLSGQDELTVHDGPGGEIRYLVFNFDTQPFGAKTDEADEAKATAVRQAVASLIDRDELSEQVYSGTYSPLYSFVPEGFAGATEVLKDLYGDGAGAPDAAKAEQVLADAGVETPVSLSIQYSPDHYGPNSGDEYALIEKQLEADGLFDITLASTEWTRYSEDRVSDVYPSYQLGWFPDYSDADNYLTPFFLIDNFLVNHYADQEVNDMILQQAVTPDVDERTALIEDIQARVAEDLPTVPYLQGAQTAVSASDVDGILLDASFKLRFAPITR</sequence>
<dbReference type="Proteomes" id="UP000422989">
    <property type="component" value="Chromosome"/>
</dbReference>
<proteinExistence type="inferred from homology"/>
<dbReference type="InterPro" id="IPR000914">
    <property type="entry name" value="SBP_5_dom"/>
</dbReference>
<feature type="signal peptide" evidence="5">
    <location>
        <begin position="1"/>
        <end position="27"/>
    </location>
</feature>
<dbReference type="GO" id="GO:0042597">
    <property type="term" value="C:periplasmic space"/>
    <property type="evidence" value="ECO:0007669"/>
    <property type="project" value="UniProtKB-ARBA"/>
</dbReference>
<dbReference type="PANTHER" id="PTHR30290">
    <property type="entry name" value="PERIPLASMIC BINDING COMPONENT OF ABC TRANSPORTER"/>
    <property type="match status" value="1"/>
</dbReference>
<dbReference type="Gene3D" id="3.10.105.10">
    <property type="entry name" value="Dipeptide-binding Protein, Domain 3"/>
    <property type="match status" value="1"/>
</dbReference>
<gene>
    <name evidence="7" type="ORF">D7D94_02750</name>
</gene>
<organism evidence="7 8">
    <name type="scientific">Microbacterium oryzae</name>
    <dbReference type="NCBI Taxonomy" id="743009"/>
    <lineage>
        <taxon>Bacteria</taxon>
        <taxon>Bacillati</taxon>
        <taxon>Actinomycetota</taxon>
        <taxon>Actinomycetes</taxon>
        <taxon>Micrococcales</taxon>
        <taxon>Microbacteriaceae</taxon>
        <taxon>Microbacterium</taxon>
    </lineage>
</organism>
<comment type="similarity">
    <text evidence="2">Belongs to the bacterial solute-binding protein 5 family.</text>
</comment>
<accession>A0A6I6E7J4</accession>
<dbReference type="Pfam" id="PF00496">
    <property type="entry name" value="SBP_bac_5"/>
    <property type="match status" value="1"/>
</dbReference>
<dbReference type="GO" id="GO:0015833">
    <property type="term" value="P:peptide transport"/>
    <property type="evidence" value="ECO:0007669"/>
    <property type="project" value="TreeGrafter"/>
</dbReference>
<evidence type="ECO:0000256" key="3">
    <source>
        <dbReference type="ARBA" id="ARBA00022448"/>
    </source>
</evidence>
<dbReference type="InterPro" id="IPR030678">
    <property type="entry name" value="Peptide/Ni-bd"/>
</dbReference>
<keyword evidence="8" id="KW-1185">Reference proteome</keyword>
<protein>
    <submittedName>
        <fullName evidence="7">Peptide ABC transporter substrate-binding protein</fullName>
    </submittedName>
</protein>
<evidence type="ECO:0000256" key="4">
    <source>
        <dbReference type="ARBA" id="ARBA00022729"/>
    </source>
</evidence>